<organism evidence="7 8">
    <name type="scientific">Shuttleworthella satelles DSM 14600</name>
    <dbReference type="NCBI Taxonomy" id="626523"/>
    <lineage>
        <taxon>Bacteria</taxon>
        <taxon>Bacillati</taxon>
        <taxon>Bacillota</taxon>
        <taxon>Clostridia</taxon>
        <taxon>Lachnospirales</taxon>
        <taxon>Lachnospiraceae</taxon>
        <taxon>Shuttleworthella</taxon>
    </lineage>
</organism>
<comment type="caution">
    <text evidence="7">The sequence shown here is derived from an EMBL/GenBank/DDBJ whole genome shotgun (WGS) entry which is preliminary data.</text>
</comment>
<dbReference type="EC" id="3.6.1.23" evidence="2"/>
<dbReference type="CDD" id="cd07557">
    <property type="entry name" value="trimeric_dUTPase"/>
    <property type="match status" value="1"/>
</dbReference>
<proteinExistence type="inferred from homology"/>
<dbReference type="NCBIfam" id="TIGR00576">
    <property type="entry name" value="dut"/>
    <property type="match status" value="1"/>
</dbReference>
<dbReference type="InterPro" id="IPR036157">
    <property type="entry name" value="dUTPase-like_sf"/>
</dbReference>
<feature type="domain" description="dUTPase-like" evidence="6">
    <location>
        <begin position="11"/>
        <end position="143"/>
    </location>
</feature>
<evidence type="ECO:0000259" key="6">
    <source>
        <dbReference type="Pfam" id="PF00692"/>
    </source>
</evidence>
<gene>
    <name evidence="7" type="primary">dut</name>
    <name evidence="7" type="ORF">GCWU000342_01108</name>
</gene>
<name>C4GB07_9FIRM</name>
<dbReference type="GO" id="GO:0006226">
    <property type="term" value="P:dUMP biosynthetic process"/>
    <property type="evidence" value="ECO:0007669"/>
    <property type="project" value="InterPro"/>
</dbReference>
<reference evidence="7" key="1">
    <citation type="submission" date="2009-04" db="EMBL/GenBank/DDBJ databases">
        <authorList>
            <person name="Weinstock G."/>
            <person name="Sodergren E."/>
            <person name="Clifton S."/>
            <person name="Fulton L."/>
            <person name="Fulton B."/>
            <person name="Courtney L."/>
            <person name="Fronick C."/>
            <person name="Harrison M."/>
            <person name="Strong C."/>
            <person name="Farmer C."/>
            <person name="Delahaunty K."/>
            <person name="Markovic C."/>
            <person name="Hall O."/>
            <person name="Minx P."/>
            <person name="Tomlinson C."/>
            <person name="Mitreva M."/>
            <person name="Nelson J."/>
            <person name="Hou S."/>
            <person name="Wollam A."/>
            <person name="Pepin K.H."/>
            <person name="Johnson M."/>
            <person name="Bhonagiri V."/>
            <person name="Nash W.E."/>
            <person name="Warren W."/>
            <person name="Chinwalla A."/>
            <person name="Mardis E.R."/>
            <person name="Wilson R.K."/>
        </authorList>
    </citation>
    <scope>NUCLEOTIDE SEQUENCE [LARGE SCALE GENOMIC DNA]</scope>
    <source>
        <strain evidence="7">DSM 14600</strain>
    </source>
</reference>
<keyword evidence="8" id="KW-1185">Reference proteome</keyword>
<accession>C4GB07</accession>
<dbReference type="RefSeq" id="WP_006906118.1">
    <property type="nucleotide sequence ID" value="NZ_GG665866.1"/>
</dbReference>
<dbReference type="PANTHER" id="PTHR11241">
    <property type="entry name" value="DEOXYURIDINE 5'-TRIPHOSPHATE NUCLEOTIDOHYDROLASE"/>
    <property type="match status" value="1"/>
</dbReference>
<keyword evidence="4" id="KW-0546">Nucleotide metabolism</keyword>
<dbReference type="NCBIfam" id="NF001862">
    <property type="entry name" value="PRK00601.1"/>
    <property type="match status" value="1"/>
</dbReference>
<dbReference type="PANTHER" id="PTHR11241:SF0">
    <property type="entry name" value="DEOXYURIDINE 5'-TRIPHOSPHATE NUCLEOTIDOHYDROLASE"/>
    <property type="match status" value="1"/>
</dbReference>
<dbReference type="HOGENOM" id="CLU_068508_1_1_9"/>
<dbReference type="InterPro" id="IPR033704">
    <property type="entry name" value="dUTPase_trimeric"/>
</dbReference>
<sequence>MKIALRKMTESAQIPVRGSLQAAGYDLFADLSEAVTILPQETKMVGTGIACAIPEGYFGGIYARSGLSAKEGLRPANCTGVVDSDYRGEIKVALHNDSKESRTILPGQKIAQMVVQAFLPVEFETVEDLDATERGGGGFGSTGKL</sequence>
<dbReference type="eggNOG" id="COG0756">
    <property type="taxonomic scope" value="Bacteria"/>
</dbReference>
<dbReference type="Pfam" id="PF00692">
    <property type="entry name" value="dUTPase"/>
    <property type="match status" value="1"/>
</dbReference>
<dbReference type="SUPFAM" id="SSF51283">
    <property type="entry name" value="dUTPase-like"/>
    <property type="match status" value="1"/>
</dbReference>
<dbReference type="Gene3D" id="2.70.40.10">
    <property type="match status" value="1"/>
</dbReference>
<dbReference type="GO" id="GO:0046081">
    <property type="term" value="P:dUTP catabolic process"/>
    <property type="evidence" value="ECO:0007669"/>
    <property type="project" value="InterPro"/>
</dbReference>
<protein>
    <recommendedName>
        <fullName evidence="2">dUTP diphosphatase</fullName>
        <ecNumber evidence="2">3.6.1.23</ecNumber>
    </recommendedName>
</protein>
<dbReference type="EMBL" id="ACIP02000002">
    <property type="protein sequence ID" value="EEP28300.1"/>
    <property type="molecule type" value="Genomic_DNA"/>
</dbReference>
<comment type="similarity">
    <text evidence="1">Belongs to the dUTPase family.</text>
</comment>
<dbReference type="GO" id="GO:0000287">
    <property type="term" value="F:magnesium ion binding"/>
    <property type="evidence" value="ECO:0007669"/>
    <property type="project" value="InterPro"/>
</dbReference>
<evidence type="ECO:0000256" key="3">
    <source>
        <dbReference type="ARBA" id="ARBA00022801"/>
    </source>
</evidence>
<dbReference type="GO" id="GO:0004170">
    <property type="term" value="F:dUTP diphosphatase activity"/>
    <property type="evidence" value="ECO:0007669"/>
    <property type="project" value="UniProtKB-EC"/>
</dbReference>
<evidence type="ECO:0000256" key="4">
    <source>
        <dbReference type="ARBA" id="ARBA00023080"/>
    </source>
</evidence>
<dbReference type="AlphaFoldDB" id="C4GB07"/>
<dbReference type="InterPro" id="IPR029054">
    <property type="entry name" value="dUTPase-like"/>
</dbReference>
<evidence type="ECO:0000256" key="5">
    <source>
        <dbReference type="ARBA" id="ARBA00047686"/>
    </source>
</evidence>
<keyword evidence="3 7" id="KW-0378">Hydrolase</keyword>
<dbReference type="Proteomes" id="UP000003494">
    <property type="component" value="Unassembled WGS sequence"/>
</dbReference>
<evidence type="ECO:0000313" key="8">
    <source>
        <dbReference type="Proteomes" id="UP000003494"/>
    </source>
</evidence>
<comment type="catalytic activity">
    <reaction evidence="5">
        <text>dUTP + H2O = dUMP + diphosphate + H(+)</text>
        <dbReference type="Rhea" id="RHEA:10248"/>
        <dbReference type="ChEBI" id="CHEBI:15377"/>
        <dbReference type="ChEBI" id="CHEBI:15378"/>
        <dbReference type="ChEBI" id="CHEBI:33019"/>
        <dbReference type="ChEBI" id="CHEBI:61555"/>
        <dbReference type="ChEBI" id="CHEBI:246422"/>
        <dbReference type="EC" id="3.6.1.23"/>
    </reaction>
</comment>
<dbReference type="STRING" id="626523.GCWU000342_01108"/>
<evidence type="ECO:0000256" key="1">
    <source>
        <dbReference type="ARBA" id="ARBA00006581"/>
    </source>
</evidence>
<evidence type="ECO:0000256" key="2">
    <source>
        <dbReference type="ARBA" id="ARBA00012379"/>
    </source>
</evidence>
<dbReference type="InterPro" id="IPR008181">
    <property type="entry name" value="dUTPase"/>
</dbReference>
<evidence type="ECO:0000313" key="7">
    <source>
        <dbReference type="EMBL" id="EEP28300.1"/>
    </source>
</evidence>